<proteinExistence type="predicted"/>
<dbReference type="WBParaSite" id="EgrG_002047700">
    <property type="protein sequence ID" value="EgrG_002047700"/>
    <property type="gene ID" value="EgrG_002047700"/>
</dbReference>
<evidence type="ECO:0000313" key="2">
    <source>
        <dbReference type="EMBL" id="CDS23978.1"/>
    </source>
</evidence>
<accession>A0A068X1W0</accession>
<evidence type="ECO:0000256" key="1">
    <source>
        <dbReference type="SAM" id="MobiDB-lite"/>
    </source>
</evidence>
<reference evidence="2 3" key="1">
    <citation type="journal article" date="2013" name="Nature">
        <title>The genomes of four tapeworm species reveal adaptations to parasitism.</title>
        <authorList>
            <person name="Tsai I.J."/>
            <person name="Zarowiecki M."/>
            <person name="Holroyd N."/>
            <person name="Garciarrubio A."/>
            <person name="Sanchez-Flores A."/>
            <person name="Brooks K.L."/>
            <person name="Tracey A."/>
            <person name="Bobes R.J."/>
            <person name="Fragoso G."/>
            <person name="Sciutto E."/>
            <person name="Aslett M."/>
            <person name="Beasley H."/>
            <person name="Bennett H.M."/>
            <person name="Cai J."/>
            <person name="Camicia F."/>
            <person name="Clark R."/>
            <person name="Cucher M."/>
            <person name="De Silva N."/>
            <person name="Day T.A."/>
            <person name="Deplazes P."/>
            <person name="Estrada K."/>
            <person name="Fernandez C."/>
            <person name="Holland P.W."/>
            <person name="Hou J."/>
            <person name="Hu S."/>
            <person name="Huckvale T."/>
            <person name="Hung S.S."/>
            <person name="Kamenetzky L."/>
            <person name="Keane J.A."/>
            <person name="Kiss F."/>
            <person name="Koziol U."/>
            <person name="Lambert O."/>
            <person name="Liu K."/>
            <person name="Luo X."/>
            <person name="Luo Y."/>
            <person name="Macchiaroli N."/>
            <person name="Nichol S."/>
            <person name="Paps J."/>
            <person name="Parkinson J."/>
            <person name="Pouchkina-Stantcheva N."/>
            <person name="Riddiford N."/>
            <person name="Rosenzvit M."/>
            <person name="Salinas G."/>
            <person name="Wasmuth J.D."/>
            <person name="Zamanian M."/>
            <person name="Zheng Y."/>
            <person name="Cai X."/>
            <person name="Soberon X."/>
            <person name="Olson P.D."/>
            <person name="Laclette J.P."/>
            <person name="Brehm K."/>
            <person name="Berriman M."/>
            <person name="Garciarrubio A."/>
            <person name="Bobes R.J."/>
            <person name="Fragoso G."/>
            <person name="Sanchez-Flores A."/>
            <person name="Estrada K."/>
            <person name="Cevallos M.A."/>
            <person name="Morett E."/>
            <person name="Gonzalez V."/>
            <person name="Portillo T."/>
            <person name="Ochoa-Leyva A."/>
            <person name="Jose M.V."/>
            <person name="Sciutto E."/>
            <person name="Landa A."/>
            <person name="Jimenez L."/>
            <person name="Valdes V."/>
            <person name="Carrero J.C."/>
            <person name="Larralde C."/>
            <person name="Morales-Montor J."/>
            <person name="Limon-Lason J."/>
            <person name="Soberon X."/>
            <person name="Laclette J.P."/>
        </authorList>
    </citation>
    <scope>NUCLEOTIDE SEQUENCE [LARGE SCALE GENOMIC DNA]</scope>
</reference>
<name>A0A068X1W0_ECHGR</name>
<sequence>MSWCKVVCFSPTQQSSTTRAAHVIHIILKCQVEGRRLKLLEVDASVVRSRNPSFIGQRANLITSEVSISQLVGGGMTSPCPNFAFSAPWFLELTDLEHRALVGKLHGGIGDGVSVNEPLRHAVMSRRLDVGASSILQVANSLNILTRFQPPFIAAKRRLTQCEGCERVRATWKGHSTHSIEGLWATLLLLLLLEESAILLKSDRERGNETLTAGVGIGDENCEIVSENSYVLGVRILSPLFNYHRRRSCRHRQQAHCVVSHLEVVVDEHGSCAILDTRHHLHRLDWRRPESHLRLSLLCPLYRPSSESASTGTVHTSKRACNNATSDCISNEFGFAADSPIFDQSSREEEEEEEEEEHRHHSRDAYSTTQSYHSRHPDDTLLL</sequence>
<dbReference type="EMBL" id="LK028596">
    <property type="protein sequence ID" value="CDS23978.1"/>
    <property type="molecule type" value="Genomic_DNA"/>
</dbReference>
<evidence type="ECO:0000313" key="4">
    <source>
        <dbReference type="WBParaSite" id="EgrG_002047700"/>
    </source>
</evidence>
<feature type="region of interest" description="Disordered" evidence="1">
    <location>
        <begin position="340"/>
        <end position="383"/>
    </location>
</feature>
<evidence type="ECO:0000313" key="3">
    <source>
        <dbReference type="Proteomes" id="UP000492820"/>
    </source>
</evidence>
<reference evidence="4" key="3">
    <citation type="submission" date="2020-10" db="UniProtKB">
        <authorList>
            <consortium name="WormBaseParasite"/>
        </authorList>
    </citation>
    <scope>IDENTIFICATION</scope>
</reference>
<protein>
    <submittedName>
        <fullName evidence="2 4">Uncharacterized protein</fullName>
    </submittedName>
</protein>
<organism evidence="2">
    <name type="scientific">Echinococcus granulosus</name>
    <name type="common">Hydatid tapeworm</name>
    <dbReference type="NCBI Taxonomy" id="6210"/>
    <lineage>
        <taxon>Eukaryota</taxon>
        <taxon>Metazoa</taxon>
        <taxon>Spiralia</taxon>
        <taxon>Lophotrochozoa</taxon>
        <taxon>Platyhelminthes</taxon>
        <taxon>Cestoda</taxon>
        <taxon>Eucestoda</taxon>
        <taxon>Cyclophyllidea</taxon>
        <taxon>Taeniidae</taxon>
        <taxon>Echinococcus</taxon>
        <taxon>Echinococcus granulosus group</taxon>
    </lineage>
</organism>
<dbReference type="Proteomes" id="UP000492820">
    <property type="component" value="Unassembled WGS sequence"/>
</dbReference>
<dbReference type="AlphaFoldDB" id="A0A068X1W0"/>
<gene>
    <name evidence="2" type="ORF">EgrG_002047700</name>
</gene>
<reference evidence="2" key="2">
    <citation type="submission" date="2014-06" db="EMBL/GenBank/DDBJ databases">
        <authorList>
            <person name="Aslett M."/>
        </authorList>
    </citation>
    <scope>NUCLEOTIDE SEQUENCE</scope>
</reference>